<sequence>MKINYDNRVFRPVSNTKNGETSSETVFLYKQEGNILTSEYKGGKIRCGHLVGIVDFEGVIEMRYHQVNTSGELMTGTCRSVPEILSDGRIRLHETWQWTSGDESEGHSVIEEIFQK</sequence>
<proteinExistence type="predicted"/>
<dbReference type="InterPro" id="IPR058595">
    <property type="entry name" value="Avidin-like"/>
</dbReference>
<keyword evidence="2" id="KW-1185">Reference proteome</keyword>
<dbReference type="OrthoDB" id="5684515at2"/>
<evidence type="ECO:0000313" key="1">
    <source>
        <dbReference type="EMBL" id="RNL85620.1"/>
    </source>
</evidence>
<gene>
    <name evidence="1" type="ORF">ED312_12190</name>
</gene>
<reference evidence="1 2" key="1">
    <citation type="submission" date="2018-10" db="EMBL/GenBank/DDBJ databases">
        <title>Sinomicrobium pectinilyticum sp. nov., a pectinase-producing bacterium isolated from alkaline and saline soil, and emended description of the genus Sinomicrobium.</title>
        <authorList>
            <person name="Cheng B."/>
            <person name="Li C."/>
            <person name="Lai Q."/>
            <person name="Du M."/>
            <person name="Shao Z."/>
            <person name="Xu P."/>
            <person name="Yang C."/>
        </authorList>
    </citation>
    <scope>NUCLEOTIDE SEQUENCE [LARGE SCALE GENOMIC DNA]</scope>
    <source>
        <strain evidence="1 2">5DNS001</strain>
    </source>
</reference>
<dbReference type="AlphaFoldDB" id="A0A3N0ECQ7"/>
<dbReference type="RefSeq" id="WP_123216298.1">
    <property type="nucleotide sequence ID" value="NZ_RJTM01000086.1"/>
</dbReference>
<comment type="caution">
    <text evidence="1">The sequence shown here is derived from an EMBL/GenBank/DDBJ whole genome shotgun (WGS) entry which is preliminary data.</text>
</comment>
<name>A0A3N0ECQ7_SINP1</name>
<accession>A0A3N0ECQ7</accession>
<dbReference type="EMBL" id="RJTM01000086">
    <property type="protein sequence ID" value="RNL85620.1"/>
    <property type="molecule type" value="Genomic_DNA"/>
</dbReference>
<dbReference type="Pfam" id="PF26421">
    <property type="entry name" value="Avidin_like"/>
    <property type="match status" value="1"/>
</dbReference>
<protein>
    <submittedName>
        <fullName evidence="1">N-acetylglutamate synthase</fullName>
    </submittedName>
</protein>
<dbReference type="Proteomes" id="UP000267469">
    <property type="component" value="Unassembled WGS sequence"/>
</dbReference>
<organism evidence="1 2">
    <name type="scientific">Sinomicrobium pectinilyticum</name>
    <dbReference type="NCBI Taxonomy" id="1084421"/>
    <lineage>
        <taxon>Bacteria</taxon>
        <taxon>Pseudomonadati</taxon>
        <taxon>Bacteroidota</taxon>
        <taxon>Flavobacteriia</taxon>
        <taxon>Flavobacteriales</taxon>
        <taxon>Flavobacteriaceae</taxon>
        <taxon>Sinomicrobium</taxon>
    </lineage>
</organism>
<evidence type="ECO:0000313" key="2">
    <source>
        <dbReference type="Proteomes" id="UP000267469"/>
    </source>
</evidence>